<evidence type="ECO:0000313" key="4">
    <source>
        <dbReference type="EMBL" id="UVF17903.1"/>
    </source>
</evidence>
<accession>A0ABY5RLP5</accession>
<dbReference type="RefSeq" id="WP_173948230.1">
    <property type="nucleotide sequence ID" value="NZ_CP102845.1"/>
</dbReference>
<gene>
    <name evidence="4" type="ORF">HPT29_015405</name>
</gene>
<dbReference type="PANTHER" id="PTHR44051">
    <property type="entry name" value="GLUTATHIONE S-TRANSFERASE-RELATED"/>
    <property type="match status" value="1"/>
</dbReference>
<dbReference type="Pfam" id="PF02798">
    <property type="entry name" value="GST_N"/>
    <property type="match status" value="1"/>
</dbReference>
<dbReference type="SUPFAM" id="SSF52833">
    <property type="entry name" value="Thioredoxin-like"/>
    <property type="match status" value="1"/>
</dbReference>
<dbReference type="InterPro" id="IPR004045">
    <property type="entry name" value="Glutathione_S-Trfase_N"/>
</dbReference>
<dbReference type="InterPro" id="IPR036249">
    <property type="entry name" value="Thioredoxin-like_sf"/>
</dbReference>
<feature type="domain" description="GST C-terminal" evidence="3">
    <location>
        <begin position="89"/>
        <end position="213"/>
    </location>
</feature>
<organism evidence="4 5">
    <name type="scientific">Microvirga terrae</name>
    <dbReference type="NCBI Taxonomy" id="2740529"/>
    <lineage>
        <taxon>Bacteria</taxon>
        <taxon>Pseudomonadati</taxon>
        <taxon>Pseudomonadota</taxon>
        <taxon>Alphaproteobacteria</taxon>
        <taxon>Hyphomicrobiales</taxon>
        <taxon>Methylobacteriaceae</taxon>
        <taxon>Microvirga</taxon>
    </lineage>
</organism>
<feature type="domain" description="GST N-terminal" evidence="2">
    <location>
        <begin position="3"/>
        <end position="86"/>
    </location>
</feature>
<dbReference type="InterPro" id="IPR036282">
    <property type="entry name" value="Glutathione-S-Trfase_C_sf"/>
</dbReference>
<dbReference type="InterPro" id="IPR004046">
    <property type="entry name" value="GST_C"/>
</dbReference>
<comment type="similarity">
    <text evidence="1">Belongs to the GST superfamily.</text>
</comment>
<proteinExistence type="inferred from homology"/>
<dbReference type="EMBL" id="CP102845">
    <property type="protein sequence ID" value="UVF17903.1"/>
    <property type="molecule type" value="Genomic_DNA"/>
</dbReference>
<dbReference type="SFLD" id="SFLDG00358">
    <property type="entry name" value="Main_(cytGST)"/>
    <property type="match status" value="1"/>
</dbReference>
<dbReference type="Gene3D" id="3.40.30.10">
    <property type="entry name" value="Glutaredoxin"/>
    <property type="match status" value="1"/>
</dbReference>
<dbReference type="InterPro" id="IPR040079">
    <property type="entry name" value="Glutathione_S-Trfase"/>
</dbReference>
<evidence type="ECO:0000256" key="1">
    <source>
        <dbReference type="RuleBase" id="RU003494"/>
    </source>
</evidence>
<dbReference type="InterPro" id="IPR010987">
    <property type="entry name" value="Glutathione-S-Trfase_C-like"/>
</dbReference>
<evidence type="ECO:0000259" key="2">
    <source>
        <dbReference type="PROSITE" id="PS50404"/>
    </source>
</evidence>
<evidence type="ECO:0000259" key="3">
    <source>
        <dbReference type="PROSITE" id="PS50405"/>
    </source>
</evidence>
<evidence type="ECO:0000313" key="5">
    <source>
        <dbReference type="Proteomes" id="UP001017257"/>
    </source>
</evidence>
<name>A0ABY5RLP5_9HYPH</name>
<dbReference type="PROSITE" id="PS50405">
    <property type="entry name" value="GST_CTER"/>
    <property type="match status" value="1"/>
</dbReference>
<reference evidence="4" key="1">
    <citation type="submission" date="2022-08" db="EMBL/GenBank/DDBJ databases">
        <title>Microvirga terrae sp. nov., isolated from soil.</title>
        <authorList>
            <person name="Kim K.H."/>
            <person name="Seo Y.L."/>
            <person name="Kim J.M."/>
            <person name="Lee J.K."/>
            <person name="Han D.M."/>
            <person name="Jeon C.O."/>
        </authorList>
    </citation>
    <scope>NUCLEOTIDE SEQUENCE</scope>
    <source>
        <strain evidence="4">R24</strain>
    </source>
</reference>
<dbReference type="Pfam" id="PF00043">
    <property type="entry name" value="GST_C"/>
    <property type="match status" value="1"/>
</dbReference>
<sequence>MPARFELHGFGYSGPTYKVALALSLMGEPFDYVHVNMMEGDHKQPPHLSRQRYGQVPLLVDRNSGRHLCQSAAILEYLADMTGRFGGANLDERLQVREWMYWDFDRLAAPLYKARVVKAGFRQAPPEVVEDCIMAAKNALGVLERHLAGRAWLVGEGVTIADIDVYGVVAFAGEAGIDAAEYPQVSAWAKRVEALSGFRARADLLPMESRAAA</sequence>
<dbReference type="PROSITE" id="PS50404">
    <property type="entry name" value="GST_NTER"/>
    <property type="match status" value="1"/>
</dbReference>
<dbReference type="Gene3D" id="1.20.1050.10">
    <property type="match status" value="1"/>
</dbReference>
<dbReference type="SFLD" id="SFLDS00019">
    <property type="entry name" value="Glutathione_Transferase_(cytos"/>
    <property type="match status" value="1"/>
</dbReference>
<dbReference type="PANTHER" id="PTHR44051:SF2">
    <property type="entry name" value="HYPOTHETICAL GLUTATHIONE S-TRANSFERASE LIKE PROTEIN"/>
    <property type="match status" value="1"/>
</dbReference>
<dbReference type="Proteomes" id="UP001017257">
    <property type="component" value="Chromosome"/>
</dbReference>
<keyword evidence="5" id="KW-1185">Reference proteome</keyword>
<protein>
    <submittedName>
        <fullName evidence="4">Glutathione S-transferase family protein</fullName>
    </submittedName>
</protein>
<dbReference type="SUPFAM" id="SSF47616">
    <property type="entry name" value="GST C-terminal domain-like"/>
    <property type="match status" value="1"/>
</dbReference>